<dbReference type="InterPro" id="IPR009030">
    <property type="entry name" value="Growth_fac_rcpt_cys_sf"/>
</dbReference>
<evidence type="ECO:0000256" key="4">
    <source>
        <dbReference type="SAM" id="SignalP"/>
    </source>
</evidence>
<dbReference type="Proteomes" id="UP001165065">
    <property type="component" value="Unassembled WGS sequence"/>
</dbReference>
<dbReference type="InterPro" id="IPR011641">
    <property type="entry name" value="Tyr-kin_ephrin_A/B_rcpt-like"/>
</dbReference>
<dbReference type="Pfam" id="PF07699">
    <property type="entry name" value="Ephrin_rec_like"/>
    <property type="match status" value="1"/>
</dbReference>
<dbReference type="EMBL" id="BRYA01000505">
    <property type="protein sequence ID" value="GMI20105.1"/>
    <property type="molecule type" value="Genomic_DNA"/>
</dbReference>
<dbReference type="Gene3D" id="3.10.250.10">
    <property type="entry name" value="SRCR-like domain"/>
    <property type="match status" value="4"/>
</dbReference>
<dbReference type="SUPFAM" id="SSF56487">
    <property type="entry name" value="SRCR-like"/>
    <property type="match status" value="4"/>
</dbReference>
<name>A0A9W7FU39_9STRA</name>
<feature type="chain" id="PRO_5040988558" description="SRCR domain-containing protein" evidence="4">
    <location>
        <begin position="23"/>
        <end position="978"/>
    </location>
</feature>
<organism evidence="6 7">
    <name type="scientific">Triparma columacea</name>
    <dbReference type="NCBI Taxonomy" id="722753"/>
    <lineage>
        <taxon>Eukaryota</taxon>
        <taxon>Sar</taxon>
        <taxon>Stramenopiles</taxon>
        <taxon>Ochrophyta</taxon>
        <taxon>Bolidophyceae</taxon>
        <taxon>Parmales</taxon>
        <taxon>Triparmaceae</taxon>
        <taxon>Triparma</taxon>
    </lineage>
</organism>
<dbReference type="SMART" id="SM00202">
    <property type="entry name" value="SR"/>
    <property type="match status" value="4"/>
</dbReference>
<feature type="domain" description="SRCR" evidence="5">
    <location>
        <begin position="553"/>
        <end position="667"/>
    </location>
</feature>
<comment type="caution">
    <text evidence="6">The sequence shown here is derived from an EMBL/GenBank/DDBJ whole genome shotgun (WGS) entry which is preliminary data.</text>
</comment>
<keyword evidence="2" id="KW-0677">Repeat</keyword>
<feature type="domain" description="SRCR" evidence="5">
    <location>
        <begin position="338"/>
        <end position="453"/>
    </location>
</feature>
<evidence type="ECO:0000256" key="2">
    <source>
        <dbReference type="ARBA" id="ARBA00022737"/>
    </source>
</evidence>
<reference evidence="7" key="1">
    <citation type="journal article" date="2023" name="Commun. Biol.">
        <title>Genome analysis of Parmales, the sister group of diatoms, reveals the evolutionary specialization of diatoms from phago-mixotrophs to photoautotrophs.</title>
        <authorList>
            <person name="Ban H."/>
            <person name="Sato S."/>
            <person name="Yoshikawa S."/>
            <person name="Yamada K."/>
            <person name="Nakamura Y."/>
            <person name="Ichinomiya M."/>
            <person name="Sato N."/>
            <person name="Blanc-Mathieu R."/>
            <person name="Endo H."/>
            <person name="Kuwata A."/>
            <person name="Ogata H."/>
        </authorList>
    </citation>
    <scope>NUCLEOTIDE SEQUENCE [LARGE SCALE GENOMIC DNA]</scope>
</reference>
<keyword evidence="3" id="KW-1015">Disulfide bond</keyword>
<accession>A0A9W7FU39</accession>
<evidence type="ECO:0000259" key="5">
    <source>
        <dbReference type="PROSITE" id="PS50287"/>
    </source>
</evidence>
<sequence>MRALLQGLSVLRLVANLKGSGALECGLGSGGDLSGPITTPPTGQLQDASSVRIRDASNNSPTFDSEGVVSGRIEVKPSGETAWGTITGDWSKWVDESTKGEDVDALVACREIGNELGYTTISGTALTWDNTPEGSGEVWWYDVACIGSEETLESCPKSKCTGCTDHESDVGITCKFALPGECEACPAGKFSDTIDMSPCTWCEAGRYSSTLSATSSDTCQACEAGKASSTTGATLESTCTSCEAGTYSTTDASTSCTRCEAGRYSSTPSATSSDTCLACEAGKASSTAGATTCSACSDGKVSSDDRSLCGCGLGSAPDLSGSTSPPTGQLQDASSVRIRDVSNNSPTFDSEGVVSGRIEVKPSGETTWGTISNGNDGWEDVDALVACREIGNELGYPTISGTALPYDNTPDGSGEVWWQSVACIGSEETLESCSKDMVTWSASHSYDIGITCKFALPDECEACPAGTSSDTIGNSPCSKCASGKYSSAPSSATCLACEVGKASGAGQSSCVTCSSGQTTAGQTACLCGKGEGADLSGPITTPPTGQLQNASSVRIRDASNNSPTFDSEGVVSGRIEVKPSGKTAWGTISHYGWEDADALVACREIGNELGYFTISGTALSRDDTPNGSGEQWWKYVDCSGSEQTLEACSKQTPSLTDHSRDVGITCKFALPDECETCPAGKFSDTIDIMSACTSCEAGRYSSSSSATSADTCLACEAGKAAGAGATICSTCASTNEDRTACTSCHLGSGHIRFQDASSVRIRDVSNNSPTFDSEGVVSGRIEVKPSGETAWGTIYDVGWDDVDALVACREIGNELGYTTISGTALTWDNTPEGSGEVWWYDVACIGSEETLESCPKSKCTGCTDHESDVGITCKFALPGECEACLAGEFSDTIDMSPCTSCEAGRYSSTPSASTSETCLPCGAGETTIEAGSISSEQCVCPPGRYTSATSPSSCLPCEMANQPKGLKEWQAVRHALKA</sequence>
<dbReference type="AlphaFoldDB" id="A0A9W7FU39"/>
<feature type="domain" description="SRCR" evidence="5">
    <location>
        <begin position="51"/>
        <end position="175"/>
    </location>
</feature>
<dbReference type="OrthoDB" id="536948at2759"/>
<keyword evidence="1 4" id="KW-0732">Signal</keyword>
<dbReference type="SUPFAM" id="SSF57184">
    <property type="entry name" value="Growth factor receptor domain"/>
    <property type="match status" value="1"/>
</dbReference>
<dbReference type="Pfam" id="PF00530">
    <property type="entry name" value="SRCR"/>
    <property type="match status" value="4"/>
</dbReference>
<evidence type="ECO:0000256" key="3">
    <source>
        <dbReference type="ARBA" id="ARBA00023157"/>
    </source>
</evidence>
<feature type="domain" description="SRCR" evidence="5">
    <location>
        <begin position="761"/>
        <end position="874"/>
    </location>
</feature>
<feature type="signal peptide" evidence="4">
    <location>
        <begin position="1"/>
        <end position="22"/>
    </location>
</feature>
<proteinExistence type="predicted"/>
<dbReference type="SMART" id="SM01411">
    <property type="entry name" value="Ephrin_rec_like"/>
    <property type="match status" value="5"/>
</dbReference>
<evidence type="ECO:0000313" key="7">
    <source>
        <dbReference type="Proteomes" id="UP001165065"/>
    </source>
</evidence>
<keyword evidence="7" id="KW-1185">Reference proteome</keyword>
<evidence type="ECO:0000256" key="1">
    <source>
        <dbReference type="ARBA" id="ARBA00022729"/>
    </source>
</evidence>
<dbReference type="InterPro" id="IPR036772">
    <property type="entry name" value="SRCR-like_dom_sf"/>
</dbReference>
<dbReference type="PRINTS" id="PR00258">
    <property type="entry name" value="SPERACTRCPTR"/>
</dbReference>
<dbReference type="InterPro" id="IPR001190">
    <property type="entry name" value="SRCR"/>
</dbReference>
<dbReference type="Gene3D" id="2.10.50.10">
    <property type="entry name" value="Tumor Necrosis Factor Receptor, subunit A, domain 2"/>
    <property type="match status" value="3"/>
</dbReference>
<gene>
    <name evidence="6" type="ORF">TrCOL_g7071</name>
</gene>
<protein>
    <recommendedName>
        <fullName evidence="5">SRCR domain-containing protein</fullName>
    </recommendedName>
</protein>
<dbReference type="GO" id="GO:0016020">
    <property type="term" value="C:membrane"/>
    <property type="evidence" value="ECO:0007669"/>
    <property type="project" value="InterPro"/>
</dbReference>
<dbReference type="PANTHER" id="PTHR19331">
    <property type="entry name" value="SCAVENGER RECEPTOR DOMAIN-CONTAINING"/>
    <property type="match status" value="1"/>
</dbReference>
<evidence type="ECO:0000313" key="6">
    <source>
        <dbReference type="EMBL" id="GMI20105.1"/>
    </source>
</evidence>
<dbReference type="PROSITE" id="PS50287">
    <property type="entry name" value="SRCR_2"/>
    <property type="match status" value="4"/>
</dbReference>